<evidence type="ECO:0000256" key="4">
    <source>
        <dbReference type="ARBA" id="ARBA00009667"/>
    </source>
</evidence>
<feature type="active site" description="Proton donor" evidence="12">
    <location>
        <position position="129"/>
    </location>
</feature>
<proteinExistence type="inferred from homology"/>
<evidence type="ECO:0000256" key="8">
    <source>
        <dbReference type="ARBA" id="ARBA00022605"/>
    </source>
</evidence>
<dbReference type="NCBIfam" id="TIGR00007">
    <property type="entry name" value="1-(5-phosphoribosyl)-5-[(5-phosphoribosylamino)methylideneamino]imidazole-4-carboxamide isomerase"/>
    <property type="match status" value="1"/>
</dbReference>
<dbReference type="Gene3D" id="3.20.20.70">
    <property type="entry name" value="Aldolase class I"/>
    <property type="match status" value="1"/>
</dbReference>
<name>A0ABS5PLP4_9FIRM</name>
<evidence type="ECO:0000256" key="5">
    <source>
        <dbReference type="ARBA" id="ARBA00012550"/>
    </source>
</evidence>
<comment type="catalytic activity">
    <reaction evidence="1 12 14">
        <text>1-(5-phospho-beta-D-ribosyl)-5-[(5-phospho-beta-D-ribosylamino)methylideneamino]imidazole-4-carboxamide = 5-[(5-phospho-1-deoxy-D-ribulos-1-ylimino)methylamino]-1-(5-phospho-beta-D-ribosyl)imidazole-4-carboxamide</text>
        <dbReference type="Rhea" id="RHEA:15469"/>
        <dbReference type="ChEBI" id="CHEBI:58435"/>
        <dbReference type="ChEBI" id="CHEBI:58525"/>
        <dbReference type="EC" id="5.3.1.16"/>
    </reaction>
</comment>
<dbReference type="EC" id="5.3.1.16" evidence="5 12"/>
<dbReference type="InterPro" id="IPR006062">
    <property type="entry name" value="His_biosynth"/>
</dbReference>
<dbReference type="InterPro" id="IPR023016">
    <property type="entry name" value="HisA/PriA"/>
</dbReference>
<dbReference type="HAMAP" id="MF_01014">
    <property type="entry name" value="HisA"/>
    <property type="match status" value="1"/>
</dbReference>
<dbReference type="EMBL" id="JAHBCL010000007">
    <property type="protein sequence ID" value="MBS7526088.1"/>
    <property type="molecule type" value="Genomic_DNA"/>
</dbReference>
<dbReference type="Pfam" id="PF00977">
    <property type="entry name" value="His_biosynth"/>
    <property type="match status" value="1"/>
</dbReference>
<dbReference type="GO" id="GO:0003949">
    <property type="term" value="F:1-(5-phosphoribosyl)-5-[(5-phosphoribosylamino)methylideneamino]imidazole-4-carboxamide isomerase activity"/>
    <property type="evidence" value="ECO:0007669"/>
    <property type="project" value="UniProtKB-EC"/>
</dbReference>
<keyword evidence="7 12" id="KW-0963">Cytoplasm</keyword>
<comment type="similarity">
    <text evidence="4 12 13">Belongs to the HisA/HisF family.</text>
</comment>
<gene>
    <name evidence="12 15" type="primary">hisA</name>
    <name evidence="15" type="ORF">KHM83_05330</name>
</gene>
<organism evidence="15 16">
    <name type="scientific">Fusibacter paucivorans</name>
    <dbReference type="NCBI Taxonomy" id="76009"/>
    <lineage>
        <taxon>Bacteria</taxon>
        <taxon>Bacillati</taxon>
        <taxon>Bacillota</taxon>
        <taxon>Clostridia</taxon>
        <taxon>Eubacteriales</taxon>
        <taxon>Eubacteriales Family XII. Incertae Sedis</taxon>
        <taxon>Fusibacter</taxon>
    </lineage>
</organism>
<dbReference type="PANTHER" id="PTHR43090:SF2">
    <property type="entry name" value="1-(5-PHOSPHORIBOSYL)-5-[(5-PHOSPHORIBOSYLAMINO)METHYLIDENEAMINO] IMIDAZOLE-4-CARBOXAMIDE ISOMERASE"/>
    <property type="match status" value="1"/>
</dbReference>
<evidence type="ECO:0000256" key="6">
    <source>
        <dbReference type="ARBA" id="ARBA00018464"/>
    </source>
</evidence>
<accession>A0ABS5PLP4</accession>
<evidence type="ECO:0000313" key="15">
    <source>
        <dbReference type="EMBL" id="MBS7526088.1"/>
    </source>
</evidence>
<dbReference type="Proteomes" id="UP000746471">
    <property type="component" value="Unassembled WGS sequence"/>
</dbReference>
<dbReference type="InterPro" id="IPR006063">
    <property type="entry name" value="HisA_bact_arch"/>
</dbReference>
<protein>
    <recommendedName>
        <fullName evidence="6 12">1-(5-phosphoribosyl)-5-[(5-phosphoribosylamino)methylideneamino] imidazole-4-carboxamide isomerase</fullName>
        <ecNumber evidence="5 12">5.3.1.16</ecNumber>
    </recommendedName>
    <alternativeName>
        <fullName evidence="11 12">Phosphoribosylformimino-5-aminoimidazole carboxamide ribotide isomerase</fullName>
    </alternativeName>
</protein>
<dbReference type="CDD" id="cd04732">
    <property type="entry name" value="HisA"/>
    <property type="match status" value="1"/>
</dbReference>
<comment type="caution">
    <text evidence="15">The sequence shown here is derived from an EMBL/GenBank/DDBJ whole genome shotgun (WGS) entry which is preliminary data.</text>
</comment>
<evidence type="ECO:0000256" key="12">
    <source>
        <dbReference type="HAMAP-Rule" id="MF_01014"/>
    </source>
</evidence>
<dbReference type="PANTHER" id="PTHR43090">
    <property type="entry name" value="1-(5-PHOSPHORIBOSYL)-5-[(5-PHOSPHORIBOSYLAMINO)METHYLIDENEAMINO] IMIDAZOLE-4-CARBOXAMIDE ISOMERASE"/>
    <property type="match status" value="1"/>
</dbReference>
<comment type="pathway">
    <text evidence="3 12 14">Amino-acid biosynthesis; L-histidine biosynthesis; L-histidine from 5-phospho-alpha-D-ribose 1-diphosphate: step 4/9.</text>
</comment>
<keyword evidence="10 12" id="KW-0413">Isomerase</keyword>
<dbReference type="RefSeq" id="WP_213235873.1">
    <property type="nucleotide sequence ID" value="NZ_JAHBCL010000007.1"/>
</dbReference>
<evidence type="ECO:0000256" key="9">
    <source>
        <dbReference type="ARBA" id="ARBA00023102"/>
    </source>
</evidence>
<evidence type="ECO:0000256" key="11">
    <source>
        <dbReference type="ARBA" id="ARBA00030547"/>
    </source>
</evidence>
<comment type="subcellular location">
    <subcellularLocation>
        <location evidence="2 12 14">Cytoplasm</location>
    </subcellularLocation>
</comment>
<evidence type="ECO:0000256" key="10">
    <source>
        <dbReference type="ARBA" id="ARBA00023235"/>
    </source>
</evidence>
<dbReference type="InterPro" id="IPR013785">
    <property type="entry name" value="Aldolase_TIM"/>
</dbReference>
<evidence type="ECO:0000256" key="2">
    <source>
        <dbReference type="ARBA" id="ARBA00004496"/>
    </source>
</evidence>
<evidence type="ECO:0000256" key="7">
    <source>
        <dbReference type="ARBA" id="ARBA00022490"/>
    </source>
</evidence>
<dbReference type="InterPro" id="IPR044524">
    <property type="entry name" value="Isoase_HisA-like"/>
</dbReference>
<evidence type="ECO:0000256" key="1">
    <source>
        <dbReference type="ARBA" id="ARBA00000901"/>
    </source>
</evidence>
<dbReference type="SUPFAM" id="SSF51366">
    <property type="entry name" value="Ribulose-phoshate binding barrel"/>
    <property type="match status" value="1"/>
</dbReference>
<dbReference type="InterPro" id="IPR011060">
    <property type="entry name" value="RibuloseP-bd_barrel"/>
</dbReference>
<evidence type="ECO:0000256" key="13">
    <source>
        <dbReference type="RuleBase" id="RU003657"/>
    </source>
</evidence>
<evidence type="ECO:0000256" key="3">
    <source>
        <dbReference type="ARBA" id="ARBA00005133"/>
    </source>
</evidence>
<evidence type="ECO:0000256" key="14">
    <source>
        <dbReference type="RuleBase" id="RU003658"/>
    </source>
</evidence>
<reference evidence="15 16" key="1">
    <citation type="submission" date="2021-05" db="EMBL/GenBank/DDBJ databases">
        <title>Fusibacter ferrireducens sp. nov., an anaerobic, sulfur- and Fe-reducing bacterium isolated from the mangrove sediment.</title>
        <authorList>
            <person name="Qiu D."/>
        </authorList>
    </citation>
    <scope>NUCLEOTIDE SEQUENCE [LARGE SCALE GENOMIC DNA]</scope>
    <source>
        <strain evidence="15 16">DSM 12116</strain>
    </source>
</reference>
<keyword evidence="8 12" id="KW-0028">Amino-acid biosynthesis</keyword>
<evidence type="ECO:0000313" key="16">
    <source>
        <dbReference type="Proteomes" id="UP000746471"/>
    </source>
</evidence>
<sequence length="242" mass="26862">MKLYPAIDLYQGKCVRLEKGAFDKSKTYYENPLDAAKYWEDQGSDYIHIIDLDGSKDGQFVNFKSLVDIVQKTSLKVQFGGGIRSMANVETLANIGVDRIIIGSLAIKQFDLFKTILNQFGEKIVCAIDAKGGYIATDGWTEISEYHFLEFAKLLDQVGCSNILYTDISRDGMLTGPDLKSYQMLKVGSKQKIVASGGVSSLDDLRKLSTLNLDAVIVGKAFYENAFTFDEAIKALQEETND</sequence>
<keyword evidence="9 12" id="KW-0368">Histidine biosynthesis</keyword>
<feature type="active site" description="Proton acceptor" evidence="12">
    <location>
        <position position="8"/>
    </location>
</feature>
<keyword evidence="16" id="KW-1185">Reference proteome</keyword>